<dbReference type="AlphaFoldDB" id="A0A9Q1HFL1"/>
<evidence type="ECO:0000313" key="2">
    <source>
        <dbReference type="Proteomes" id="UP001152320"/>
    </source>
</evidence>
<gene>
    <name evidence="1" type="ORF">HOLleu_11472</name>
</gene>
<organism evidence="1 2">
    <name type="scientific">Holothuria leucospilota</name>
    <name type="common">Black long sea cucumber</name>
    <name type="synonym">Mertensiothuria leucospilota</name>
    <dbReference type="NCBI Taxonomy" id="206669"/>
    <lineage>
        <taxon>Eukaryota</taxon>
        <taxon>Metazoa</taxon>
        <taxon>Echinodermata</taxon>
        <taxon>Eleutherozoa</taxon>
        <taxon>Echinozoa</taxon>
        <taxon>Holothuroidea</taxon>
        <taxon>Aspidochirotacea</taxon>
        <taxon>Aspidochirotida</taxon>
        <taxon>Holothuriidae</taxon>
        <taxon>Holothuria</taxon>
    </lineage>
</organism>
<dbReference type="Proteomes" id="UP001152320">
    <property type="component" value="Chromosome 4"/>
</dbReference>
<dbReference type="EMBL" id="JAIZAY010000004">
    <property type="protein sequence ID" value="KAJ8044100.1"/>
    <property type="molecule type" value="Genomic_DNA"/>
</dbReference>
<sequence length="293" mass="33130">MGDDLIPDMNSSGKTDSLRLITYQAPSIPVEFYTLLGQYLESKLKCHVYMMVESRSEGPLTDRPDPFTQNEADIGILSSSSLKDTLEKAKGHAVLLPVAPVYAHHGSNGRPVYFSDVIIHKDNREKYKEFRLLHGAKWAFSSVSSVSSYLRPLFELKRMGQNANFFTKVVESGSHNNSISMILNKTVDGAAVDSVALSMQKTMRADVKDNIFVLTSWGPIAVHPIVVNTRLPKDFREKLSQCLLDIQRDNEWNSRFHKFSLIKFVPVSETDYLEDEQMIKKISGMRLEGAVYY</sequence>
<reference evidence="1" key="1">
    <citation type="submission" date="2021-10" db="EMBL/GenBank/DDBJ databases">
        <title>Tropical sea cucumber genome reveals ecological adaptation and Cuvierian tubules defense mechanism.</title>
        <authorList>
            <person name="Chen T."/>
        </authorList>
    </citation>
    <scope>NUCLEOTIDE SEQUENCE</scope>
    <source>
        <strain evidence="1">Nanhai2018</strain>
        <tissue evidence="1">Muscle</tissue>
    </source>
</reference>
<evidence type="ECO:0000313" key="1">
    <source>
        <dbReference type="EMBL" id="KAJ8044100.1"/>
    </source>
</evidence>
<keyword evidence="2" id="KW-1185">Reference proteome</keyword>
<dbReference type="PANTHER" id="PTHR35841:SF1">
    <property type="entry name" value="PHOSPHONATES-BINDING PERIPLASMIC PROTEIN"/>
    <property type="match status" value="1"/>
</dbReference>
<evidence type="ECO:0008006" key="3">
    <source>
        <dbReference type="Google" id="ProtNLM"/>
    </source>
</evidence>
<comment type="caution">
    <text evidence="1">The sequence shown here is derived from an EMBL/GenBank/DDBJ whole genome shotgun (WGS) entry which is preliminary data.</text>
</comment>
<proteinExistence type="predicted"/>
<protein>
    <recommendedName>
        <fullName evidence="3">Phosphate/phosphite/phosphonate ABC transporter substrate-binding protein</fullName>
    </recommendedName>
</protein>
<dbReference type="SUPFAM" id="SSF53850">
    <property type="entry name" value="Periplasmic binding protein-like II"/>
    <property type="match status" value="1"/>
</dbReference>
<dbReference type="PANTHER" id="PTHR35841">
    <property type="entry name" value="PHOSPHONATES-BINDING PERIPLASMIC PROTEIN"/>
    <property type="match status" value="1"/>
</dbReference>
<accession>A0A9Q1HFL1</accession>
<dbReference type="Gene3D" id="3.40.190.10">
    <property type="entry name" value="Periplasmic binding protein-like II"/>
    <property type="match status" value="2"/>
</dbReference>
<name>A0A9Q1HFL1_HOLLE</name>
<dbReference type="Pfam" id="PF12974">
    <property type="entry name" value="Phosphonate-bd"/>
    <property type="match status" value="1"/>
</dbReference>
<dbReference type="OrthoDB" id="5310573at2759"/>